<evidence type="ECO:0000313" key="1">
    <source>
        <dbReference type="EMBL" id="MBW0544998.1"/>
    </source>
</evidence>
<dbReference type="AlphaFoldDB" id="A0A9Q3FRU7"/>
<dbReference type="EMBL" id="AVOT02049857">
    <property type="protein sequence ID" value="MBW0544998.1"/>
    <property type="molecule type" value="Genomic_DNA"/>
</dbReference>
<name>A0A9Q3FRU7_9BASI</name>
<sequence>MDQVSKLVYKNNLKEFISDTRKCLRNIVSVGIAVEDKILAFFILTKLPNEFHPLIENVTLNAETQVNPDAILNVSHEDALKEEALSNNSTKALPLNKMNFPSKIVHYCSNG</sequence>
<organism evidence="1 2">
    <name type="scientific">Austropuccinia psidii MF-1</name>
    <dbReference type="NCBI Taxonomy" id="1389203"/>
    <lineage>
        <taxon>Eukaryota</taxon>
        <taxon>Fungi</taxon>
        <taxon>Dikarya</taxon>
        <taxon>Basidiomycota</taxon>
        <taxon>Pucciniomycotina</taxon>
        <taxon>Pucciniomycetes</taxon>
        <taxon>Pucciniales</taxon>
        <taxon>Sphaerophragmiaceae</taxon>
        <taxon>Austropuccinia</taxon>
    </lineage>
</organism>
<keyword evidence="2" id="KW-1185">Reference proteome</keyword>
<gene>
    <name evidence="1" type="ORF">O181_084713</name>
</gene>
<evidence type="ECO:0000313" key="2">
    <source>
        <dbReference type="Proteomes" id="UP000765509"/>
    </source>
</evidence>
<accession>A0A9Q3FRU7</accession>
<dbReference type="Proteomes" id="UP000765509">
    <property type="component" value="Unassembled WGS sequence"/>
</dbReference>
<dbReference type="OrthoDB" id="2504565at2759"/>
<proteinExistence type="predicted"/>
<comment type="caution">
    <text evidence="1">The sequence shown here is derived from an EMBL/GenBank/DDBJ whole genome shotgun (WGS) entry which is preliminary data.</text>
</comment>
<protein>
    <submittedName>
        <fullName evidence="1">Uncharacterized protein</fullName>
    </submittedName>
</protein>
<reference evidence="1" key="1">
    <citation type="submission" date="2021-03" db="EMBL/GenBank/DDBJ databases">
        <title>Draft genome sequence of rust myrtle Austropuccinia psidii MF-1, a brazilian biotype.</title>
        <authorList>
            <person name="Quecine M.C."/>
            <person name="Pachon D.M.R."/>
            <person name="Bonatelli M.L."/>
            <person name="Correr F.H."/>
            <person name="Franceschini L.M."/>
            <person name="Leite T.F."/>
            <person name="Margarido G.R.A."/>
            <person name="Almeida C.A."/>
            <person name="Ferrarezi J.A."/>
            <person name="Labate C.A."/>
        </authorList>
    </citation>
    <scope>NUCLEOTIDE SEQUENCE</scope>
    <source>
        <strain evidence="1">MF-1</strain>
    </source>
</reference>